<gene>
    <name evidence="2" type="ORF">HNQ47_000559</name>
</gene>
<sequence length="88" mass="9913">MSKKDKSFNYWSLTYQGKYERTRKMIPLVIVIAVLAPFFTSAAYDSTGVGIVFDVILIVTLILQLSYTKKKAMAESDDFTDGSDDDDD</sequence>
<keyword evidence="1" id="KW-0812">Transmembrane</keyword>
<keyword evidence="1" id="KW-1133">Transmembrane helix</keyword>
<evidence type="ECO:0000313" key="3">
    <source>
        <dbReference type="Proteomes" id="UP000539953"/>
    </source>
</evidence>
<dbReference type="AlphaFoldDB" id="A0A7W8CYY5"/>
<comment type="caution">
    <text evidence="2">The sequence shown here is derived from an EMBL/GenBank/DDBJ whole genome shotgun (WGS) entry which is preliminary data.</text>
</comment>
<keyword evidence="3" id="KW-1185">Reference proteome</keyword>
<evidence type="ECO:0000256" key="1">
    <source>
        <dbReference type="SAM" id="Phobius"/>
    </source>
</evidence>
<evidence type="ECO:0000313" key="2">
    <source>
        <dbReference type="EMBL" id="MBB5182540.1"/>
    </source>
</evidence>
<reference evidence="2 3" key="1">
    <citation type="submission" date="2020-08" db="EMBL/GenBank/DDBJ databases">
        <title>Genomic Encyclopedia of Type Strains, Phase IV (KMG-IV): sequencing the most valuable type-strain genomes for metagenomic binning, comparative biology and taxonomic classification.</title>
        <authorList>
            <person name="Goeker M."/>
        </authorList>
    </citation>
    <scope>NUCLEOTIDE SEQUENCE [LARGE SCALE GENOMIC DNA]</scope>
    <source>
        <strain evidence="2 3">DSM 25799</strain>
    </source>
</reference>
<feature type="transmembrane region" description="Helical" evidence="1">
    <location>
        <begin position="50"/>
        <end position="67"/>
    </location>
</feature>
<dbReference type="EMBL" id="JACHHK010000002">
    <property type="protein sequence ID" value="MBB5182540.1"/>
    <property type="molecule type" value="Genomic_DNA"/>
</dbReference>
<dbReference type="Proteomes" id="UP000539953">
    <property type="component" value="Unassembled WGS sequence"/>
</dbReference>
<accession>A0A7W8CYY5</accession>
<organism evidence="2 3">
    <name type="scientific">Catenisphaera adipataccumulans</name>
    <dbReference type="NCBI Taxonomy" id="700500"/>
    <lineage>
        <taxon>Bacteria</taxon>
        <taxon>Bacillati</taxon>
        <taxon>Bacillota</taxon>
        <taxon>Erysipelotrichia</taxon>
        <taxon>Erysipelotrichales</taxon>
        <taxon>Erysipelotrichaceae</taxon>
        <taxon>Catenisphaera</taxon>
    </lineage>
</organism>
<dbReference type="RefSeq" id="WP_183327321.1">
    <property type="nucleotide sequence ID" value="NZ_JACHHK010000002.1"/>
</dbReference>
<keyword evidence="1" id="KW-0472">Membrane</keyword>
<feature type="transmembrane region" description="Helical" evidence="1">
    <location>
        <begin position="25"/>
        <end position="44"/>
    </location>
</feature>
<protein>
    <submittedName>
        <fullName evidence="2">Uncharacterized membrane protein (DUF4010 family)</fullName>
    </submittedName>
</protein>
<name>A0A7W8CYY5_9FIRM</name>
<proteinExistence type="predicted"/>